<organism evidence="1 2">
    <name type="scientific">Nocardia speluncae</name>
    <dbReference type="NCBI Taxonomy" id="419477"/>
    <lineage>
        <taxon>Bacteria</taxon>
        <taxon>Bacillati</taxon>
        <taxon>Actinomycetota</taxon>
        <taxon>Actinomycetes</taxon>
        <taxon>Mycobacteriales</taxon>
        <taxon>Nocardiaceae</taxon>
        <taxon>Nocardia</taxon>
    </lineage>
</organism>
<evidence type="ECO:0000313" key="2">
    <source>
        <dbReference type="Proteomes" id="UP000565715"/>
    </source>
</evidence>
<proteinExistence type="predicted"/>
<comment type="caution">
    <text evidence="1">The sequence shown here is derived from an EMBL/GenBank/DDBJ whole genome shotgun (WGS) entry which is preliminary data.</text>
</comment>
<gene>
    <name evidence="1" type="ORF">HGA13_03720</name>
</gene>
<evidence type="ECO:0000313" key="1">
    <source>
        <dbReference type="EMBL" id="NKY32185.1"/>
    </source>
</evidence>
<dbReference type="Proteomes" id="UP000565715">
    <property type="component" value="Unassembled WGS sequence"/>
</dbReference>
<accession>A0A846X9S8</accession>
<dbReference type="EMBL" id="JAAXOO010000001">
    <property type="protein sequence ID" value="NKY32185.1"/>
    <property type="molecule type" value="Genomic_DNA"/>
</dbReference>
<dbReference type="AlphaFoldDB" id="A0A846X9S8"/>
<reference evidence="1 2" key="1">
    <citation type="submission" date="2020-04" db="EMBL/GenBank/DDBJ databases">
        <title>MicrobeNet Type strains.</title>
        <authorList>
            <person name="Nicholson A.C."/>
        </authorList>
    </citation>
    <scope>NUCLEOTIDE SEQUENCE [LARGE SCALE GENOMIC DNA]</scope>
    <source>
        <strain evidence="1 2">DSM 45078</strain>
    </source>
</reference>
<dbReference type="RefSeq" id="WP_068036237.1">
    <property type="nucleotide sequence ID" value="NZ_JAAXOO010000001.1"/>
</dbReference>
<name>A0A846X9S8_9NOCA</name>
<protein>
    <submittedName>
        <fullName evidence="1">Uncharacterized protein</fullName>
    </submittedName>
</protein>
<keyword evidence="2" id="KW-1185">Reference proteome</keyword>
<sequence>MPETRRRVVRNHTDEILNYFGKCKSCGYPAHAESNRRIYDTGEIETLVIASCDLPCGWSDQVSPTTMTGPAARRG</sequence>